<feature type="domain" description="RNA polymerase Rpb4/RPC9 core" evidence="5">
    <location>
        <begin position="117"/>
        <end position="244"/>
    </location>
</feature>
<dbReference type="AlphaFoldDB" id="A0A9P6KRS2"/>
<feature type="compositionally biased region" description="Pro residues" evidence="4">
    <location>
        <begin position="12"/>
        <end position="24"/>
    </location>
</feature>
<comment type="subcellular location">
    <subcellularLocation>
        <location evidence="1">Nucleus</location>
    </subcellularLocation>
</comment>
<feature type="region of interest" description="Disordered" evidence="4">
    <location>
        <begin position="1"/>
        <end position="115"/>
    </location>
</feature>
<accession>A0A9P6KRS2</accession>
<dbReference type="GO" id="GO:0006352">
    <property type="term" value="P:DNA-templated transcription initiation"/>
    <property type="evidence" value="ECO:0007669"/>
    <property type="project" value="InterPro"/>
</dbReference>
<sequence>APSPASSIPQTSNPPSPPPPPPPSCSVRARSFTCHARLHATNSAQRSPPRHSRPLPRATRPPRRLGSPQPPTMEDDPQDAPAHVAFEAPTFKAPRMVSRPKPQQQQEEEIGSELKLGDFEGEQPLSISEARAVVTAVHEKRKVKAAEGHGVLGDRTHNDSQSIQQFVDYLEMFARYKELNNLTAMGGVLDANPQFTMAERAMLGSLCCDTADEAKTLVPSLASKMDDESLQPVLDELQKYQDRLTM</sequence>
<evidence type="ECO:0000259" key="5">
    <source>
        <dbReference type="SMART" id="SM00657"/>
    </source>
</evidence>
<dbReference type="InterPro" id="IPR010997">
    <property type="entry name" value="HRDC-like_sf"/>
</dbReference>
<dbReference type="Gene3D" id="1.20.1250.40">
    <property type="match status" value="1"/>
</dbReference>
<name>A0A9P6KRS2_9PLEO</name>
<reference evidence="6" key="1">
    <citation type="journal article" date="2020" name="Mol. Plant Microbe Interact.">
        <title>Genome Sequence of the Biocontrol Agent Coniothyrium minitans strain Conio (IMI 134523).</title>
        <authorList>
            <person name="Patel D."/>
            <person name="Shittu T.A."/>
            <person name="Baroncelli R."/>
            <person name="Muthumeenakshi S."/>
            <person name="Osborne T.H."/>
            <person name="Janganan T.K."/>
            <person name="Sreenivasaprasad S."/>
        </authorList>
    </citation>
    <scope>NUCLEOTIDE SEQUENCE</scope>
    <source>
        <strain evidence="6">Conio</strain>
    </source>
</reference>
<comment type="similarity">
    <text evidence="3">Belongs to the eukaryotic RPB4 RNA polymerase subunit family.</text>
</comment>
<feature type="non-terminal residue" evidence="6">
    <location>
        <position position="246"/>
    </location>
</feature>
<dbReference type="SUPFAM" id="SSF47819">
    <property type="entry name" value="HRDC-like"/>
    <property type="match status" value="1"/>
</dbReference>
<evidence type="ECO:0000256" key="1">
    <source>
        <dbReference type="ARBA" id="ARBA00004123"/>
    </source>
</evidence>
<dbReference type="EMBL" id="WJXW01000005">
    <property type="protein sequence ID" value="KAF9735909.1"/>
    <property type="molecule type" value="Genomic_DNA"/>
</dbReference>
<dbReference type="Pfam" id="PF03874">
    <property type="entry name" value="RNA_pol_Rpb4"/>
    <property type="match status" value="1"/>
</dbReference>
<dbReference type="InterPro" id="IPR006590">
    <property type="entry name" value="RNA_pol_Rpb4/RPC9_core"/>
</dbReference>
<dbReference type="InterPro" id="IPR045222">
    <property type="entry name" value="Rpb4-like"/>
</dbReference>
<organism evidence="6 7">
    <name type="scientific">Paraphaeosphaeria minitans</name>
    <dbReference type="NCBI Taxonomy" id="565426"/>
    <lineage>
        <taxon>Eukaryota</taxon>
        <taxon>Fungi</taxon>
        <taxon>Dikarya</taxon>
        <taxon>Ascomycota</taxon>
        <taxon>Pezizomycotina</taxon>
        <taxon>Dothideomycetes</taxon>
        <taxon>Pleosporomycetidae</taxon>
        <taxon>Pleosporales</taxon>
        <taxon>Massarineae</taxon>
        <taxon>Didymosphaeriaceae</taxon>
        <taxon>Paraphaeosphaeria</taxon>
    </lineage>
</organism>
<evidence type="ECO:0000256" key="3">
    <source>
        <dbReference type="ARBA" id="ARBA00025724"/>
    </source>
</evidence>
<evidence type="ECO:0000313" key="6">
    <source>
        <dbReference type="EMBL" id="KAF9735909.1"/>
    </source>
</evidence>
<dbReference type="GO" id="GO:0030880">
    <property type="term" value="C:RNA polymerase complex"/>
    <property type="evidence" value="ECO:0007669"/>
    <property type="project" value="InterPro"/>
</dbReference>
<dbReference type="InterPro" id="IPR038324">
    <property type="entry name" value="Rpb4/RPC9_sf"/>
</dbReference>
<protein>
    <submittedName>
        <fullName evidence="6">RNA polymerase Rpb4</fullName>
    </submittedName>
</protein>
<dbReference type="OrthoDB" id="2186918at2759"/>
<comment type="caution">
    <text evidence="6">The sequence shown here is derived from an EMBL/GenBank/DDBJ whole genome shotgun (WGS) entry which is preliminary data.</text>
</comment>
<dbReference type="GO" id="GO:0000166">
    <property type="term" value="F:nucleotide binding"/>
    <property type="evidence" value="ECO:0007669"/>
    <property type="project" value="InterPro"/>
</dbReference>
<dbReference type="Proteomes" id="UP000756921">
    <property type="component" value="Unassembled WGS sequence"/>
</dbReference>
<dbReference type="InterPro" id="IPR005574">
    <property type="entry name" value="Rpb4/RPC9"/>
</dbReference>
<proteinExistence type="inferred from homology"/>
<keyword evidence="7" id="KW-1185">Reference proteome</keyword>
<dbReference type="GO" id="GO:0005634">
    <property type="term" value="C:nucleus"/>
    <property type="evidence" value="ECO:0007669"/>
    <property type="project" value="UniProtKB-SubCell"/>
</dbReference>
<evidence type="ECO:0000256" key="2">
    <source>
        <dbReference type="ARBA" id="ARBA00023242"/>
    </source>
</evidence>
<dbReference type="SMART" id="SM00657">
    <property type="entry name" value="RPOL4c"/>
    <property type="match status" value="1"/>
</dbReference>
<feature type="compositionally biased region" description="Low complexity" evidence="4">
    <location>
        <begin position="1"/>
        <end position="11"/>
    </location>
</feature>
<dbReference type="PANTHER" id="PTHR21297">
    <property type="entry name" value="DNA-DIRECTED RNA POLYMERASE II"/>
    <property type="match status" value="1"/>
</dbReference>
<gene>
    <name evidence="6" type="ORF">PMIN01_05824</name>
</gene>
<keyword evidence="2" id="KW-0539">Nucleus</keyword>
<evidence type="ECO:0000313" key="7">
    <source>
        <dbReference type="Proteomes" id="UP000756921"/>
    </source>
</evidence>
<evidence type="ECO:0000256" key="4">
    <source>
        <dbReference type="SAM" id="MobiDB-lite"/>
    </source>
</evidence>